<dbReference type="OrthoDB" id="9860985at2"/>
<dbReference type="Proteomes" id="UP000410984">
    <property type="component" value="Unassembled WGS sequence"/>
</dbReference>
<dbReference type="RefSeq" id="WP_142584141.1">
    <property type="nucleotide sequence ID" value="NZ_CABFPH010000052.1"/>
</dbReference>
<dbReference type="EMBL" id="CABFPH010000052">
    <property type="protein sequence ID" value="VUD72855.1"/>
    <property type="molecule type" value="Genomic_DNA"/>
</dbReference>
<proteinExistence type="predicted"/>
<sequence>MPVSDVMPTEPLTAVEGVKAILKLADSDNYDALTGTQARTLLKAIAKVAEKTLEDVETERGR</sequence>
<keyword evidence="2" id="KW-1185">Reference proteome</keyword>
<reference evidence="1 2" key="1">
    <citation type="submission" date="2019-06" db="EMBL/GenBank/DDBJ databases">
        <authorList>
            <person name="Rodrigo-Torres L."/>
            <person name="Arahal R. D."/>
            <person name="Lucena T."/>
        </authorList>
    </citation>
    <scope>NUCLEOTIDE SEQUENCE [LARGE SCALE GENOMIC DNA]</scope>
    <source>
        <strain evidence="1 2">SB0023/3</strain>
    </source>
</reference>
<protein>
    <submittedName>
        <fullName evidence="1">Uncharacterized protein</fullName>
    </submittedName>
</protein>
<accession>A0A509EHD3</accession>
<organism evidence="1 2">
    <name type="scientific">Methylobacterium symbioticum</name>
    <dbReference type="NCBI Taxonomy" id="2584084"/>
    <lineage>
        <taxon>Bacteria</taxon>
        <taxon>Pseudomonadati</taxon>
        <taxon>Pseudomonadota</taxon>
        <taxon>Alphaproteobacteria</taxon>
        <taxon>Hyphomicrobiales</taxon>
        <taxon>Methylobacteriaceae</taxon>
        <taxon>Methylobacterium</taxon>
    </lineage>
</organism>
<evidence type="ECO:0000313" key="2">
    <source>
        <dbReference type="Proteomes" id="UP000410984"/>
    </source>
</evidence>
<evidence type="ECO:0000313" key="1">
    <source>
        <dbReference type="EMBL" id="VUD72855.1"/>
    </source>
</evidence>
<dbReference type="AlphaFoldDB" id="A0A509EHD3"/>
<name>A0A509EHD3_9HYPH</name>
<gene>
    <name evidence="1" type="ORF">MET9862_03460</name>
</gene>